<evidence type="ECO:0000313" key="2">
    <source>
        <dbReference type="EMBL" id="KAF2732069.1"/>
    </source>
</evidence>
<evidence type="ECO:0000313" key="3">
    <source>
        <dbReference type="Proteomes" id="UP000799444"/>
    </source>
</evidence>
<comment type="caution">
    <text evidence="2">The sequence shown here is derived from an EMBL/GenBank/DDBJ whole genome shotgun (WGS) entry which is preliminary data.</text>
</comment>
<name>A0A9P4QSW1_9PLEO</name>
<feature type="chain" id="PRO_5040439518" description="Siderophore biosynthesis" evidence="1">
    <location>
        <begin position="19"/>
        <end position="191"/>
    </location>
</feature>
<keyword evidence="1" id="KW-0732">Signal</keyword>
<proteinExistence type="predicted"/>
<sequence>MYTSTLAATLALAAFAAAKTDLAGCTSTLAGNTYTYYVPETGEICELLDCGGGRAPAKTTVPGCAAYAGTETYQPSYLSIAAAASSYYSEGAVPTSEAVVTSESAVVETSSAAASAVESTLATLTNVPLVTGTGSPSGTVVAPGGNNVTSTATLSTTGSPSLPAGTGAANAGAVVGRGVVVLAGVVGLAVL</sequence>
<dbReference type="EMBL" id="ML996183">
    <property type="protein sequence ID" value="KAF2732069.1"/>
    <property type="molecule type" value="Genomic_DNA"/>
</dbReference>
<dbReference type="OrthoDB" id="3942074at2759"/>
<accession>A0A9P4QSW1</accession>
<gene>
    <name evidence="2" type="ORF">EJ04DRAFT_525603</name>
</gene>
<reference evidence="2" key="1">
    <citation type="journal article" date="2020" name="Stud. Mycol.">
        <title>101 Dothideomycetes genomes: a test case for predicting lifestyles and emergence of pathogens.</title>
        <authorList>
            <person name="Haridas S."/>
            <person name="Albert R."/>
            <person name="Binder M."/>
            <person name="Bloem J."/>
            <person name="Labutti K."/>
            <person name="Salamov A."/>
            <person name="Andreopoulos B."/>
            <person name="Baker S."/>
            <person name="Barry K."/>
            <person name="Bills G."/>
            <person name="Bluhm B."/>
            <person name="Cannon C."/>
            <person name="Castanera R."/>
            <person name="Culley D."/>
            <person name="Daum C."/>
            <person name="Ezra D."/>
            <person name="Gonzalez J."/>
            <person name="Henrissat B."/>
            <person name="Kuo A."/>
            <person name="Liang C."/>
            <person name="Lipzen A."/>
            <person name="Lutzoni F."/>
            <person name="Magnuson J."/>
            <person name="Mondo S."/>
            <person name="Nolan M."/>
            <person name="Ohm R."/>
            <person name="Pangilinan J."/>
            <person name="Park H.-J."/>
            <person name="Ramirez L."/>
            <person name="Alfaro M."/>
            <person name="Sun H."/>
            <person name="Tritt A."/>
            <person name="Yoshinaga Y."/>
            <person name="Zwiers L.-H."/>
            <person name="Turgeon B."/>
            <person name="Goodwin S."/>
            <person name="Spatafora J."/>
            <person name="Crous P."/>
            <person name="Grigoriev I."/>
        </authorList>
    </citation>
    <scope>NUCLEOTIDE SEQUENCE</scope>
    <source>
        <strain evidence="2">CBS 125425</strain>
    </source>
</reference>
<evidence type="ECO:0008006" key="4">
    <source>
        <dbReference type="Google" id="ProtNLM"/>
    </source>
</evidence>
<organism evidence="2 3">
    <name type="scientific">Polyplosphaeria fusca</name>
    <dbReference type="NCBI Taxonomy" id="682080"/>
    <lineage>
        <taxon>Eukaryota</taxon>
        <taxon>Fungi</taxon>
        <taxon>Dikarya</taxon>
        <taxon>Ascomycota</taxon>
        <taxon>Pezizomycotina</taxon>
        <taxon>Dothideomycetes</taxon>
        <taxon>Pleosporomycetidae</taxon>
        <taxon>Pleosporales</taxon>
        <taxon>Tetraplosphaeriaceae</taxon>
        <taxon>Polyplosphaeria</taxon>
    </lineage>
</organism>
<protein>
    <recommendedName>
        <fullName evidence="4">Siderophore biosynthesis</fullName>
    </recommendedName>
</protein>
<dbReference type="Proteomes" id="UP000799444">
    <property type="component" value="Unassembled WGS sequence"/>
</dbReference>
<dbReference type="AlphaFoldDB" id="A0A9P4QSW1"/>
<evidence type="ECO:0000256" key="1">
    <source>
        <dbReference type="SAM" id="SignalP"/>
    </source>
</evidence>
<feature type="signal peptide" evidence="1">
    <location>
        <begin position="1"/>
        <end position="18"/>
    </location>
</feature>
<keyword evidence="3" id="KW-1185">Reference proteome</keyword>